<proteinExistence type="predicted"/>
<reference evidence="2 3" key="1">
    <citation type="submission" date="2014-10" db="EMBL/GenBank/DDBJ databases">
        <title>Genome sequence of Erwinia typographi M043b.</title>
        <authorList>
            <person name="Chan K.-G."/>
            <person name="Tan W.-S."/>
        </authorList>
    </citation>
    <scope>NUCLEOTIDE SEQUENCE [LARGE SCALE GENOMIC DNA]</scope>
    <source>
        <strain evidence="2 3">M043b</strain>
    </source>
</reference>
<keyword evidence="3" id="KW-1185">Reference proteome</keyword>
<gene>
    <name evidence="2" type="ORF">NG99_24695</name>
</gene>
<keyword evidence="1" id="KW-0472">Membrane</keyword>
<organism evidence="2 3">
    <name type="scientific">Erwinia typographi</name>
    <dbReference type="NCBI Taxonomy" id="371042"/>
    <lineage>
        <taxon>Bacteria</taxon>
        <taxon>Pseudomonadati</taxon>
        <taxon>Pseudomonadota</taxon>
        <taxon>Gammaproteobacteria</taxon>
        <taxon>Enterobacterales</taxon>
        <taxon>Erwiniaceae</taxon>
        <taxon>Erwinia</taxon>
    </lineage>
</organism>
<comment type="caution">
    <text evidence="2">The sequence shown here is derived from an EMBL/GenBank/DDBJ whole genome shotgun (WGS) entry which is preliminary data.</text>
</comment>
<dbReference type="eggNOG" id="ENOG50330P6">
    <property type="taxonomic scope" value="Bacteria"/>
</dbReference>
<feature type="transmembrane region" description="Helical" evidence="1">
    <location>
        <begin position="55"/>
        <end position="74"/>
    </location>
</feature>
<evidence type="ECO:0000256" key="1">
    <source>
        <dbReference type="SAM" id="Phobius"/>
    </source>
</evidence>
<protein>
    <submittedName>
        <fullName evidence="2">Uncharacterized protein</fullName>
    </submittedName>
</protein>
<name>A0A0A3YIY3_9GAMM</name>
<keyword evidence="1" id="KW-0812">Transmembrane</keyword>
<dbReference type="AlphaFoldDB" id="A0A0A3YIY3"/>
<evidence type="ECO:0000313" key="2">
    <source>
        <dbReference type="EMBL" id="KGT86737.1"/>
    </source>
</evidence>
<keyword evidence="1" id="KW-1133">Transmembrane helix</keyword>
<dbReference type="Proteomes" id="UP000030351">
    <property type="component" value="Unassembled WGS sequence"/>
</dbReference>
<dbReference type="OrthoDB" id="6628715at2"/>
<dbReference type="STRING" id="371042.NG99_24695"/>
<dbReference type="RefSeq" id="WP_034898937.1">
    <property type="nucleotide sequence ID" value="NZ_JRUQ01000089.1"/>
</dbReference>
<accession>A0A0A3YIY3</accession>
<sequence length="76" mass="8768">MLAECAPTPQSAPLEEWRANGYQKVTQISQTYMDACLLELDNQLPRLLAQKKNSLFFLFTEAQPFTVLLFYFLAHI</sequence>
<evidence type="ECO:0000313" key="3">
    <source>
        <dbReference type="Proteomes" id="UP000030351"/>
    </source>
</evidence>
<dbReference type="EMBL" id="JRUQ01000089">
    <property type="protein sequence ID" value="KGT86737.1"/>
    <property type="molecule type" value="Genomic_DNA"/>
</dbReference>